<evidence type="ECO:0000313" key="5">
    <source>
        <dbReference type="Proteomes" id="UP001595443"/>
    </source>
</evidence>
<comment type="similarity">
    <text evidence="1">Belongs to the universal stress protein A family.</text>
</comment>
<dbReference type="RefSeq" id="WP_377833166.1">
    <property type="nucleotide sequence ID" value="NZ_JBHRSK010000006.1"/>
</dbReference>
<dbReference type="Proteomes" id="UP001595443">
    <property type="component" value="Unassembled WGS sequence"/>
</dbReference>
<comment type="caution">
    <text evidence="4">The sequence shown here is derived from an EMBL/GenBank/DDBJ whole genome shotgun (WGS) entry which is preliminary data.</text>
</comment>
<dbReference type="InterPro" id="IPR006015">
    <property type="entry name" value="Universal_stress_UspA"/>
</dbReference>
<evidence type="ECO:0000259" key="3">
    <source>
        <dbReference type="Pfam" id="PF00582"/>
    </source>
</evidence>
<dbReference type="PANTHER" id="PTHR46268">
    <property type="entry name" value="STRESS RESPONSE PROTEIN NHAX"/>
    <property type="match status" value="1"/>
</dbReference>
<gene>
    <name evidence="4" type="ORF">ACFOES_10205</name>
</gene>
<dbReference type="PRINTS" id="PR01438">
    <property type="entry name" value="UNVRSLSTRESS"/>
</dbReference>
<dbReference type="InterPro" id="IPR006016">
    <property type="entry name" value="UspA"/>
</dbReference>
<feature type="domain" description="UspA" evidence="3">
    <location>
        <begin position="156"/>
        <end position="278"/>
    </location>
</feature>
<dbReference type="Pfam" id="PF00582">
    <property type="entry name" value="Usp"/>
    <property type="match status" value="1"/>
</dbReference>
<keyword evidence="5" id="KW-1185">Reference proteome</keyword>
<dbReference type="CDD" id="cd00293">
    <property type="entry name" value="USP-like"/>
    <property type="match status" value="1"/>
</dbReference>
<organism evidence="4 5">
    <name type="scientific">Acidimangrovimonas pyrenivorans</name>
    <dbReference type="NCBI Taxonomy" id="2030798"/>
    <lineage>
        <taxon>Bacteria</taxon>
        <taxon>Pseudomonadati</taxon>
        <taxon>Pseudomonadota</taxon>
        <taxon>Alphaproteobacteria</taxon>
        <taxon>Rhodobacterales</taxon>
        <taxon>Paracoccaceae</taxon>
        <taxon>Acidimangrovimonas</taxon>
    </lineage>
</organism>
<evidence type="ECO:0000256" key="1">
    <source>
        <dbReference type="ARBA" id="ARBA00008791"/>
    </source>
</evidence>
<name>A0ABV7AHH5_9RHOB</name>
<evidence type="ECO:0000313" key="4">
    <source>
        <dbReference type="EMBL" id="MFC2968466.1"/>
    </source>
</evidence>
<accession>A0ABV7AHH5</accession>
<keyword evidence="2" id="KW-0175">Coiled coil</keyword>
<protein>
    <submittedName>
        <fullName evidence="4">Universal stress protein</fullName>
    </submittedName>
</protein>
<sequence>MAYKNLLTVLTALEGLEPTLRAAVELARREGAHLDVLCLGIDRTQAGYYYAGATVMLQQELIDRAKAEAEEIETKVREVLGSEDISWGVDAAVAQIGGLGAIVALRARFSDLVVLPQPYGEGRGQEDEAVVEAAMFDGQAPVLVLPEGGLGETLGKRIVVAWNQSSEALAAIRRALPMLKAADTVNIVVVDPPQHGPERSDPGGALSQMLARHGVRSEVSVLAKTMPKVSEVLKRHLRDQNADMLVMGAYGHSRFREAILGGATRAMLEGAEVPVFMAH</sequence>
<dbReference type="EMBL" id="JBHRSK010000006">
    <property type="protein sequence ID" value="MFC2968466.1"/>
    <property type="molecule type" value="Genomic_DNA"/>
</dbReference>
<reference evidence="5" key="1">
    <citation type="journal article" date="2019" name="Int. J. Syst. Evol. Microbiol.">
        <title>The Global Catalogue of Microorganisms (GCM) 10K type strain sequencing project: providing services to taxonomists for standard genome sequencing and annotation.</title>
        <authorList>
            <consortium name="The Broad Institute Genomics Platform"/>
            <consortium name="The Broad Institute Genome Sequencing Center for Infectious Disease"/>
            <person name="Wu L."/>
            <person name="Ma J."/>
        </authorList>
    </citation>
    <scope>NUCLEOTIDE SEQUENCE [LARGE SCALE GENOMIC DNA]</scope>
    <source>
        <strain evidence="5">KCTC 62192</strain>
    </source>
</reference>
<dbReference type="PANTHER" id="PTHR46268:SF15">
    <property type="entry name" value="UNIVERSAL STRESS PROTEIN HP_0031"/>
    <property type="match status" value="1"/>
</dbReference>
<dbReference type="Gene3D" id="3.40.50.12370">
    <property type="match status" value="1"/>
</dbReference>
<proteinExistence type="inferred from homology"/>
<dbReference type="SUPFAM" id="SSF52402">
    <property type="entry name" value="Adenine nucleotide alpha hydrolases-like"/>
    <property type="match status" value="2"/>
</dbReference>
<evidence type="ECO:0000256" key="2">
    <source>
        <dbReference type="SAM" id="Coils"/>
    </source>
</evidence>
<feature type="coiled-coil region" evidence="2">
    <location>
        <begin position="55"/>
        <end position="82"/>
    </location>
</feature>